<evidence type="ECO:0000256" key="2">
    <source>
        <dbReference type="SAM" id="Phobius"/>
    </source>
</evidence>
<feature type="region of interest" description="Disordered" evidence="1">
    <location>
        <begin position="494"/>
        <end position="528"/>
    </location>
</feature>
<gene>
    <name evidence="3" type="ORF">TeGR_g10445</name>
</gene>
<keyword evidence="2" id="KW-1133">Transmembrane helix</keyword>
<organism evidence="3 4">
    <name type="scientific">Tetraparma gracilis</name>
    <dbReference type="NCBI Taxonomy" id="2962635"/>
    <lineage>
        <taxon>Eukaryota</taxon>
        <taxon>Sar</taxon>
        <taxon>Stramenopiles</taxon>
        <taxon>Ochrophyta</taxon>
        <taxon>Bolidophyceae</taxon>
        <taxon>Parmales</taxon>
        <taxon>Triparmaceae</taxon>
        <taxon>Tetraparma</taxon>
    </lineage>
</organism>
<name>A0ABQ6MQA3_9STRA</name>
<keyword evidence="4" id="KW-1185">Reference proteome</keyword>
<sequence>LVVQTSLAVYMGWLSEENFSSADFEQQENQASGWMETTQVTLFLCTALYSITHLFNSVVYWRASVTNLVDRLEGTVDPLEKLNKLPLAKRLMKWYNDNFSFRTAGKYSFVLIVGAEVTEFLVQMLRANELAAFLDWTDQKLYLTLIFTNFLVFGLCFLTPERYVSASVIITVDAIFDASYIMFNIFYVENPTSYWAIIVPLFKSAKALNNSVVRQAHDMVLHQMAKEASLKMFDESKARGTYPEDACLHLLRLLDSGSKNGRIEVTPPSGYDSFKPLLFLQKSEGAEVVTGILEFVVPGVTAGQAFTYFSRYSPDDRGTGEQAVLEVMSSDYRVVHGTPHPDPLNVMLALRDVCLDHVWTKLEYGDESHDAGVMFLDVMRSCERKDAPLKKGFVRADCFLGHKFENTPEGGTKITVLLFGDPRGNLPISICNFALKGQMKVRLESFKEHFVDHKNPDGSDNGGSWPDDERLYNFDGGRSLKLLCVCNSRERDMTRGRAEEAGRRPRQPVNASSGSGCGNSASGTSASTSSDVAYGARAVSRAEREAIATPDLGNLQRLEFGENPALGLLPKGLFSKLCSLTRYHGGGGLVLIGENYVTGLDVSVFANMTFAGWPYCEAVTGNPAARDMCEAQQGVSVEGSCADRGEGPER</sequence>
<feature type="transmembrane region" description="Helical" evidence="2">
    <location>
        <begin position="141"/>
        <end position="159"/>
    </location>
</feature>
<feature type="compositionally biased region" description="Low complexity" evidence="1">
    <location>
        <begin position="507"/>
        <end position="528"/>
    </location>
</feature>
<proteinExistence type="predicted"/>
<dbReference type="InterPro" id="IPR023393">
    <property type="entry name" value="START-like_dom_sf"/>
</dbReference>
<feature type="non-terminal residue" evidence="3">
    <location>
        <position position="1"/>
    </location>
</feature>
<evidence type="ECO:0000313" key="3">
    <source>
        <dbReference type="EMBL" id="GMI30047.1"/>
    </source>
</evidence>
<feature type="transmembrane region" description="Helical" evidence="2">
    <location>
        <begin position="99"/>
        <end position="121"/>
    </location>
</feature>
<accession>A0ABQ6MQA3</accession>
<evidence type="ECO:0000256" key="1">
    <source>
        <dbReference type="SAM" id="MobiDB-lite"/>
    </source>
</evidence>
<dbReference type="SUPFAM" id="SSF55961">
    <property type="entry name" value="Bet v1-like"/>
    <property type="match status" value="1"/>
</dbReference>
<keyword evidence="2" id="KW-0812">Transmembrane</keyword>
<dbReference type="EMBL" id="BRYB01001631">
    <property type="protein sequence ID" value="GMI30047.1"/>
    <property type="molecule type" value="Genomic_DNA"/>
</dbReference>
<feature type="transmembrane region" description="Helical" evidence="2">
    <location>
        <begin position="40"/>
        <end position="61"/>
    </location>
</feature>
<comment type="caution">
    <text evidence="3">The sequence shown here is derived from an EMBL/GenBank/DDBJ whole genome shotgun (WGS) entry which is preliminary data.</text>
</comment>
<dbReference type="Gene3D" id="3.30.530.20">
    <property type="match status" value="1"/>
</dbReference>
<evidence type="ECO:0000313" key="4">
    <source>
        <dbReference type="Proteomes" id="UP001165060"/>
    </source>
</evidence>
<reference evidence="3 4" key="1">
    <citation type="journal article" date="2023" name="Commun. Biol.">
        <title>Genome analysis of Parmales, the sister group of diatoms, reveals the evolutionary specialization of diatoms from phago-mixotrophs to photoautotrophs.</title>
        <authorList>
            <person name="Ban H."/>
            <person name="Sato S."/>
            <person name="Yoshikawa S."/>
            <person name="Yamada K."/>
            <person name="Nakamura Y."/>
            <person name="Ichinomiya M."/>
            <person name="Sato N."/>
            <person name="Blanc-Mathieu R."/>
            <person name="Endo H."/>
            <person name="Kuwata A."/>
            <person name="Ogata H."/>
        </authorList>
    </citation>
    <scope>NUCLEOTIDE SEQUENCE [LARGE SCALE GENOMIC DNA]</scope>
</reference>
<keyword evidence="2" id="KW-0472">Membrane</keyword>
<feature type="compositionally biased region" description="Basic and acidic residues" evidence="1">
    <location>
        <begin position="494"/>
        <end position="503"/>
    </location>
</feature>
<dbReference type="Proteomes" id="UP001165060">
    <property type="component" value="Unassembled WGS sequence"/>
</dbReference>
<protein>
    <submittedName>
        <fullName evidence="3">Uncharacterized protein</fullName>
    </submittedName>
</protein>
<feature type="transmembrane region" description="Helical" evidence="2">
    <location>
        <begin position="166"/>
        <end position="187"/>
    </location>
</feature>